<feature type="region of interest" description="Disordered" evidence="1">
    <location>
        <begin position="1"/>
        <end position="21"/>
    </location>
</feature>
<dbReference type="EMBL" id="JAKRVY010000013">
    <property type="protein sequence ID" value="MCL9815099.1"/>
    <property type="molecule type" value="Genomic_DNA"/>
</dbReference>
<evidence type="ECO:0000256" key="1">
    <source>
        <dbReference type="SAM" id="MobiDB-lite"/>
    </source>
</evidence>
<comment type="caution">
    <text evidence="4">The sequence shown here is derived from an EMBL/GenBank/DDBJ whole genome shotgun (WGS) entry which is preliminary data.</text>
</comment>
<evidence type="ECO:0000313" key="5">
    <source>
        <dbReference type="Proteomes" id="UP001202674"/>
    </source>
</evidence>
<dbReference type="AlphaFoldDB" id="A0AAE3K8L2"/>
<organism evidence="4 5">
    <name type="scientific">Natranaeroarchaeum aerophilus</name>
    <dbReference type="NCBI Taxonomy" id="2917711"/>
    <lineage>
        <taxon>Archaea</taxon>
        <taxon>Methanobacteriati</taxon>
        <taxon>Methanobacteriota</taxon>
        <taxon>Stenosarchaea group</taxon>
        <taxon>Halobacteria</taxon>
        <taxon>Halobacteriales</taxon>
        <taxon>Natronoarchaeaceae</taxon>
        <taxon>Natranaeroarchaeum</taxon>
    </lineage>
</organism>
<evidence type="ECO:0000259" key="3">
    <source>
        <dbReference type="Pfam" id="PF24008"/>
    </source>
</evidence>
<evidence type="ECO:0000313" key="4">
    <source>
        <dbReference type="EMBL" id="MCL9815099.1"/>
    </source>
</evidence>
<name>A0AAE3K8L2_9EURY</name>
<reference evidence="4 5" key="1">
    <citation type="journal article" date="2022" name="Syst. Appl. Microbiol.">
        <title>Natronocalculus amylovorans gen. nov., sp. nov., and Natranaeroarchaeum aerophilus sp. nov., dominant culturable amylolytic natronoarchaea from hypersaline soda lakes in southwestern Siberia.</title>
        <authorList>
            <person name="Sorokin D.Y."/>
            <person name="Elcheninov A.G."/>
            <person name="Khizhniak T.V."/>
            <person name="Koenen M."/>
            <person name="Bale N.J."/>
            <person name="Damste J.S.S."/>
            <person name="Kublanov I.V."/>
        </authorList>
    </citation>
    <scope>NUCLEOTIDE SEQUENCE [LARGE SCALE GENOMIC DNA]</scope>
    <source>
        <strain evidence="4 5">AArc-St1-1</strain>
    </source>
</reference>
<dbReference type="InterPro" id="IPR055746">
    <property type="entry name" value="DUF7322"/>
</dbReference>
<proteinExistence type="predicted"/>
<gene>
    <name evidence="4" type="ORF">AArcSt11_15705</name>
</gene>
<protein>
    <recommendedName>
        <fullName evidence="3">DUF7322 domain-containing protein</fullName>
    </recommendedName>
</protein>
<dbReference type="Proteomes" id="UP001202674">
    <property type="component" value="Unassembled WGS sequence"/>
</dbReference>
<dbReference type="RefSeq" id="WP_250598488.1">
    <property type="nucleotide sequence ID" value="NZ_JAKRVY010000013.1"/>
</dbReference>
<feature type="transmembrane region" description="Helical" evidence="2">
    <location>
        <begin position="49"/>
        <end position="72"/>
    </location>
</feature>
<keyword evidence="2" id="KW-0472">Membrane</keyword>
<accession>A0AAE3K8L2</accession>
<keyword evidence="2" id="KW-1133">Transmembrane helix</keyword>
<sequence length="103" mass="11175">MNLDDPLDIEPNEPNPEDELDFGVLDTEENLGPEVPDGSNAPSEVKRTFWGVFLLVKVGLLSGSIGALLLALTPYRQVGAAALALGLFSLAHAYVKYRRSKYS</sequence>
<feature type="transmembrane region" description="Helical" evidence="2">
    <location>
        <begin position="78"/>
        <end position="95"/>
    </location>
</feature>
<keyword evidence="2" id="KW-0812">Transmembrane</keyword>
<evidence type="ECO:0000256" key="2">
    <source>
        <dbReference type="SAM" id="Phobius"/>
    </source>
</evidence>
<feature type="domain" description="DUF7322" evidence="3">
    <location>
        <begin position="39"/>
        <end position="99"/>
    </location>
</feature>
<keyword evidence="5" id="KW-1185">Reference proteome</keyword>
<dbReference type="Pfam" id="PF24008">
    <property type="entry name" value="DUF7322"/>
    <property type="match status" value="1"/>
</dbReference>